<dbReference type="OrthoDB" id="1847170at2759"/>
<dbReference type="InterPro" id="IPR002110">
    <property type="entry name" value="Ankyrin_rpt"/>
</dbReference>
<feature type="compositionally biased region" description="Basic residues" evidence="2">
    <location>
        <begin position="173"/>
        <end position="186"/>
    </location>
</feature>
<dbReference type="InterPro" id="IPR036770">
    <property type="entry name" value="Ankyrin_rpt-contain_sf"/>
</dbReference>
<feature type="compositionally biased region" description="Basic and acidic residues" evidence="2">
    <location>
        <begin position="491"/>
        <end position="509"/>
    </location>
</feature>
<dbReference type="PROSITE" id="PS50088">
    <property type="entry name" value="ANK_REPEAT"/>
    <property type="match status" value="1"/>
</dbReference>
<dbReference type="Proteomes" id="UP000291116">
    <property type="component" value="Unassembled WGS sequence"/>
</dbReference>
<accession>A0A448Z1X9</accession>
<feature type="domain" description="Protein kinase" evidence="3">
    <location>
        <begin position="1385"/>
        <end position="1706"/>
    </location>
</feature>
<dbReference type="SMART" id="SM00248">
    <property type="entry name" value="ANK"/>
    <property type="match status" value="4"/>
</dbReference>
<dbReference type="InterPro" id="IPR000719">
    <property type="entry name" value="Prot_kinase_dom"/>
</dbReference>
<evidence type="ECO:0000313" key="5">
    <source>
        <dbReference type="Proteomes" id="UP000291116"/>
    </source>
</evidence>
<feature type="region of interest" description="Disordered" evidence="2">
    <location>
        <begin position="585"/>
        <end position="621"/>
    </location>
</feature>
<feature type="repeat" description="ANK" evidence="1">
    <location>
        <begin position="1041"/>
        <end position="1076"/>
    </location>
</feature>
<sequence>MTVAPAIFPTHSGDRDATNPTIVRPTEAQLRYAQFHHKRRAQAVKHRIDRLHRTPLQVTVVLAQELEEDNDNYSSRSDFSGTDTSDVDLRAVRLLRPKITSGRRALLKKSKRKYRRRKRDIAKHGYRGCFLDDNEDDQLERGEASEGDEFIDKDWNDIDKEENDAMQEIFMTRPKHQRRRARRHRTPSGGNAQSYKRFQAACHAMMRNIQTSQTKAALPAIEVPSKRWTRSEEHVAAAAAQTTDFYRYRTGLNARRIKSGRSAALLLNYAYYQQNQKDHDMDRGATWLTHLPAKQSKRGSSSYYFHNLDGLPPLISSANDEGEDEQYYDGDGNESSITLSMRQPGPAKFHRLMAYVQQRLIEKEKKEKEHDENNHQQKILMFEGIQNKSSSPEKSRTREIIESLEPKSENTNRSTRIRQMAESIEGKSSRGTPTITLRSGTPFSGFSSQGSQRNRRGKSRYVPRVRLRDFVVEGTDEDDNGEKPTPLPPRKLSERFQQEDDDGSSDKNELFSPPKIRLRDSFIGNEEKDTETNNRTREIALAFEADQDNGVGGSKVNQLRESLEPKTTPKIKLKKDFFGNDTDEKKITEREPSHISRSNVDRLSRQFQGQQERLEGLDSPSTEVLNEFSSHIDPRIFEQFQDEGSSKRQSAETNVTEFFARLRGEQQQQQQQQQQQREQRAVDLPMESVTQPASPDRDFDEISEISRASNLSGLWSRGRNSLNTITSNLNTIAENQTNKGKALLSPELIGRATHVSGKVSGLLNKFRGVPEDSEDVDEIDEQHEHFNVSQDSIQLQKQNIDLSTPLKLVHSPSADSHEALRAYRMNRASMSPEETDKMSDASSFHALPDQIRMVVQNSGEKPPKKSLRTSTTAPTTSQTQPLHNDQYESPIRSTITQSTLSQSELSNEQYKRAHGRFINNSALLGGEFQHETIIDTDGTQSDASGTADVNPQTLASLMMSPDMLQKRLKQAIASVEKRKWDQVLFLINANPWLAEMKELTTNQFLLHKLAFFGKGTPSAPMSLSEQLVEKFPAAVYKFDQDGNVPLHLAAAAGNVQMIQMLGEKFESGASIRNEDGMLPLHYAIASFAEFDSEQVDGVHSQPLSVLKTLLKLFPKAVAIADNDGNLPLHVASECLEGGIGVDVIFLLMDEAERQLQDPYGARFRNKVKIEDLMDDDMSARTMSTARDTDVSAMDSEMPCTVVLNNFNETPLLVAIRSHKGWEMIEALVSGPGGRKAALCQDTDKNNALHLLVGEFQDATAAMSILKVVPESALQRNAAGILPIEIACMQLMPEEVVLAIALVDLPVNIDDRDGLKVIKDRGESWIFLTCDSDDHMVNVVEEIVSICSFQQLQELCFMTEQGSENAIIDRATPKCREALNRALRFLGRFEFVGDGPLFSDMQTGFKAFDALDFGDSEAGKRVLLECYKNEFDFENRCYTMFEVELESNFVEEVNVYVEHLDDDSASKTTSEEIQQQRCVAIERPRLTLDKVVEGISKNGAYENNKHLRLKYSAKLCSVLRLIGKALRHLHSAGVVHGNVSLETCGKFDDSMWKLSERLDVQAIGKPFDPTRFRKSFPPESLESLPINDGEQRDGMVFDSDGPTVTFVTDMLADPSIDIWAFGKICYECLVGKPLIEFDASNSDSPSDDVIALLQTSEWNESNMETVFDDLVESGIGESGADMVTSCLFPQPEQRPADMDEILDNPFWQEIRRHRSPRKGRGGRKEGSIESTVSLFTDVEKYEV</sequence>
<dbReference type="PANTHER" id="PTHR24121">
    <property type="entry name" value="NO MECHANORECEPTOR POTENTIAL C, ISOFORM D-RELATED"/>
    <property type="match status" value="1"/>
</dbReference>
<dbReference type="Pfam" id="PF13857">
    <property type="entry name" value="Ank_5"/>
    <property type="match status" value="1"/>
</dbReference>
<protein>
    <recommendedName>
        <fullName evidence="3">Protein kinase domain-containing protein</fullName>
    </recommendedName>
</protein>
<dbReference type="PANTHER" id="PTHR24121:SF21">
    <property type="entry name" value="ANKYRIN REPEAT FAMILY PROTEIN"/>
    <property type="match status" value="1"/>
</dbReference>
<feature type="region of interest" description="Disordered" evidence="2">
    <location>
        <begin position="173"/>
        <end position="194"/>
    </location>
</feature>
<evidence type="ECO:0000256" key="1">
    <source>
        <dbReference type="PROSITE-ProRule" id="PRU00023"/>
    </source>
</evidence>
<dbReference type="SUPFAM" id="SSF48403">
    <property type="entry name" value="Ankyrin repeat"/>
    <property type="match status" value="1"/>
</dbReference>
<dbReference type="PROSITE" id="PS50011">
    <property type="entry name" value="PROTEIN_KINASE_DOM"/>
    <property type="match status" value="1"/>
</dbReference>
<dbReference type="EMBL" id="CAACVS010000076">
    <property type="protein sequence ID" value="VEU36051.1"/>
    <property type="molecule type" value="Genomic_DNA"/>
</dbReference>
<dbReference type="GO" id="GO:0004672">
    <property type="term" value="F:protein kinase activity"/>
    <property type="evidence" value="ECO:0007669"/>
    <property type="project" value="InterPro"/>
</dbReference>
<feature type="compositionally biased region" description="Basic residues" evidence="2">
    <location>
        <begin position="453"/>
        <end position="465"/>
    </location>
</feature>
<name>A0A448Z1X9_9STRA</name>
<feature type="compositionally biased region" description="Basic and acidic residues" evidence="2">
    <location>
        <begin position="585"/>
        <end position="604"/>
    </location>
</feature>
<evidence type="ECO:0000256" key="2">
    <source>
        <dbReference type="SAM" id="MobiDB-lite"/>
    </source>
</evidence>
<dbReference type="GO" id="GO:0005524">
    <property type="term" value="F:ATP binding"/>
    <property type="evidence" value="ECO:0007669"/>
    <property type="project" value="InterPro"/>
</dbReference>
<feature type="compositionally biased region" description="Basic and acidic residues" evidence="2">
    <location>
        <begin position="391"/>
        <end position="410"/>
    </location>
</feature>
<feature type="region of interest" description="Disordered" evidence="2">
    <location>
        <begin position="381"/>
        <end position="516"/>
    </location>
</feature>
<reference evidence="4 5" key="1">
    <citation type="submission" date="2019-01" db="EMBL/GenBank/DDBJ databases">
        <authorList>
            <person name="Ferrante I. M."/>
        </authorList>
    </citation>
    <scope>NUCLEOTIDE SEQUENCE [LARGE SCALE GENOMIC DNA]</scope>
    <source>
        <strain evidence="4 5">B856</strain>
    </source>
</reference>
<feature type="compositionally biased region" description="Polar residues" evidence="2">
    <location>
        <begin position="429"/>
        <end position="452"/>
    </location>
</feature>
<proteinExistence type="predicted"/>
<feature type="compositionally biased region" description="Low complexity" evidence="2">
    <location>
        <begin position="665"/>
        <end position="676"/>
    </location>
</feature>
<dbReference type="PROSITE" id="PS50297">
    <property type="entry name" value="ANK_REP_REGION"/>
    <property type="match status" value="1"/>
</dbReference>
<feature type="region of interest" description="Disordered" evidence="2">
    <location>
        <begin position="1"/>
        <end position="20"/>
    </location>
</feature>
<feature type="compositionally biased region" description="Low complexity" evidence="2">
    <location>
        <begin position="869"/>
        <end position="881"/>
    </location>
</feature>
<keyword evidence="1" id="KW-0040">ANK repeat</keyword>
<evidence type="ECO:0000259" key="3">
    <source>
        <dbReference type="PROSITE" id="PS50011"/>
    </source>
</evidence>
<organism evidence="4 5">
    <name type="scientific">Pseudo-nitzschia multistriata</name>
    <dbReference type="NCBI Taxonomy" id="183589"/>
    <lineage>
        <taxon>Eukaryota</taxon>
        <taxon>Sar</taxon>
        <taxon>Stramenopiles</taxon>
        <taxon>Ochrophyta</taxon>
        <taxon>Bacillariophyta</taxon>
        <taxon>Bacillariophyceae</taxon>
        <taxon>Bacillariophycidae</taxon>
        <taxon>Bacillariales</taxon>
        <taxon>Bacillariaceae</taxon>
        <taxon>Pseudo-nitzschia</taxon>
    </lineage>
</organism>
<feature type="region of interest" description="Disordered" evidence="2">
    <location>
        <begin position="663"/>
        <end position="697"/>
    </location>
</feature>
<dbReference type="SUPFAM" id="SSF56112">
    <property type="entry name" value="Protein kinase-like (PK-like)"/>
    <property type="match status" value="1"/>
</dbReference>
<dbReference type="Gene3D" id="1.10.510.10">
    <property type="entry name" value="Transferase(Phosphotransferase) domain 1"/>
    <property type="match status" value="1"/>
</dbReference>
<dbReference type="Gene3D" id="1.25.40.20">
    <property type="entry name" value="Ankyrin repeat-containing domain"/>
    <property type="match status" value="2"/>
</dbReference>
<keyword evidence="5" id="KW-1185">Reference proteome</keyword>
<gene>
    <name evidence="4" type="ORF">PSNMU_V1.4_AUG-EV-PASAV3_0027980</name>
</gene>
<feature type="region of interest" description="Disordered" evidence="2">
    <location>
        <begin position="857"/>
        <end position="885"/>
    </location>
</feature>
<evidence type="ECO:0000313" key="4">
    <source>
        <dbReference type="EMBL" id="VEU36051.1"/>
    </source>
</evidence>
<dbReference type="InterPro" id="IPR011009">
    <property type="entry name" value="Kinase-like_dom_sf"/>
</dbReference>